<dbReference type="GO" id="GO:0017177">
    <property type="term" value="C:glucosidase II complex"/>
    <property type="evidence" value="ECO:0007669"/>
    <property type="project" value="TreeGrafter"/>
</dbReference>
<feature type="transmembrane region" description="Helical" evidence="6">
    <location>
        <begin position="12"/>
        <end position="32"/>
    </location>
</feature>
<dbReference type="SUPFAM" id="SSF50911">
    <property type="entry name" value="Mannose 6-phosphate receptor domain"/>
    <property type="match status" value="1"/>
</dbReference>
<keyword evidence="9" id="KW-1185">Reference proteome</keyword>
<dbReference type="Proteomes" id="UP000683360">
    <property type="component" value="Unassembled WGS sequence"/>
</dbReference>
<evidence type="ECO:0000256" key="2">
    <source>
        <dbReference type="ARBA" id="ARBA00022729"/>
    </source>
</evidence>
<dbReference type="OrthoDB" id="28322at2759"/>
<feature type="compositionally biased region" description="Acidic residues" evidence="5">
    <location>
        <begin position="49"/>
        <end position="68"/>
    </location>
</feature>
<evidence type="ECO:0000256" key="3">
    <source>
        <dbReference type="ARBA" id="ARBA00022824"/>
    </source>
</evidence>
<keyword evidence="6" id="KW-1133">Transmembrane helix</keyword>
<dbReference type="InterPro" id="IPR036607">
    <property type="entry name" value="PRKCSH"/>
</dbReference>
<evidence type="ECO:0000256" key="5">
    <source>
        <dbReference type="SAM" id="MobiDB-lite"/>
    </source>
</evidence>
<feature type="region of interest" description="Disordered" evidence="5">
    <location>
        <begin position="47"/>
        <end position="82"/>
    </location>
</feature>
<dbReference type="Pfam" id="PF13015">
    <property type="entry name" value="PRKCSH_1"/>
    <property type="match status" value="1"/>
</dbReference>
<gene>
    <name evidence="8" type="ORF">MEDL_33004</name>
</gene>
<dbReference type="PROSITE" id="PS51914">
    <property type="entry name" value="MRH"/>
    <property type="match status" value="1"/>
</dbReference>
<dbReference type="Gene3D" id="2.70.130.10">
    <property type="entry name" value="Mannose-6-phosphate receptor binding domain"/>
    <property type="match status" value="1"/>
</dbReference>
<proteinExistence type="predicted"/>
<evidence type="ECO:0000256" key="4">
    <source>
        <dbReference type="ARBA" id="ARBA00023157"/>
    </source>
</evidence>
<dbReference type="InterPro" id="IPR039794">
    <property type="entry name" value="Gtb1-like"/>
</dbReference>
<evidence type="ECO:0000256" key="6">
    <source>
        <dbReference type="SAM" id="Phobius"/>
    </source>
</evidence>
<name>A0A8S3SLB5_MYTED</name>
<accession>A0A8S3SLB5</accession>
<keyword evidence="3" id="KW-0256">Endoplasmic reticulum</keyword>
<feature type="domain" description="MRH" evidence="7">
    <location>
        <begin position="257"/>
        <end position="356"/>
    </location>
</feature>
<evidence type="ECO:0000256" key="1">
    <source>
        <dbReference type="ARBA" id="ARBA00022387"/>
    </source>
</evidence>
<evidence type="ECO:0000259" key="7">
    <source>
        <dbReference type="PROSITE" id="PS51914"/>
    </source>
</evidence>
<comment type="caution">
    <text evidence="8">The sequence shown here is derived from an EMBL/GenBank/DDBJ whole genome shotgun (WGS) entry which is preliminary data.</text>
</comment>
<protein>
    <recommendedName>
        <fullName evidence="1">Glucosidase 2 subunit beta</fullName>
    </recommendedName>
</protein>
<dbReference type="InterPro" id="IPR044865">
    <property type="entry name" value="MRH_dom"/>
</dbReference>
<reference evidence="8" key="1">
    <citation type="submission" date="2021-03" db="EMBL/GenBank/DDBJ databases">
        <authorList>
            <person name="Bekaert M."/>
        </authorList>
    </citation>
    <scope>NUCLEOTIDE SEQUENCE</scope>
</reference>
<feature type="compositionally biased region" description="Basic and acidic residues" evidence="5">
    <location>
        <begin position="69"/>
        <end position="82"/>
    </location>
</feature>
<dbReference type="EMBL" id="CAJPWZ010001630">
    <property type="protein sequence ID" value="CAG2219423.1"/>
    <property type="molecule type" value="Genomic_DNA"/>
</dbReference>
<dbReference type="Pfam" id="PF12999">
    <property type="entry name" value="PRKCSH-like"/>
    <property type="match status" value="1"/>
</dbReference>
<dbReference type="InterPro" id="IPR028146">
    <property type="entry name" value="PRKCSH_N"/>
</dbReference>
<keyword evidence="2" id="KW-0732">Signal</keyword>
<evidence type="ECO:0000313" key="9">
    <source>
        <dbReference type="Proteomes" id="UP000683360"/>
    </source>
</evidence>
<dbReference type="GO" id="GO:0006491">
    <property type="term" value="P:N-glycan processing"/>
    <property type="evidence" value="ECO:0007669"/>
    <property type="project" value="TreeGrafter"/>
</dbReference>
<keyword evidence="6" id="KW-0812">Transmembrane</keyword>
<dbReference type="InterPro" id="IPR009011">
    <property type="entry name" value="Man6P_isomerase_rcpt-bd_dom_sf"/>
</dbReference>
<evidence type="ECO:0000313" key="8">
    <source>
        <dbReference type="EMBL" id="CAG2219423.1"/>
    </source>
</evidence>
<dbReference type="AlphaFoldDB" id="A0A8S3SLB5"/>
<keyword evidence="4" id="KW-1015">Disulfide bond</keyword>
<keyword evidence="6" id="KW-0472">Membrane</keyword>
<dbReference type="PANTHER" id="PTHR12630:SF1">
    <property type="entry name" value="GLUCOSIDASE 2 SUBUNIT BETA"/>
    <property type="match status" value="1"/>
</dbReference>
<dbReference type="PANTHER" id="PTHR12630">
    <property type="entry name" value="N-LINKED OLIGOSACCHARIDE PROCESSING"/>
    <property type="match status" value="1"/>
</dbReference>
<organism evidence="8 9">
    <name type="scientific">Mytilus edulis</name>
    <name type="common">Blue mussel</name>
    <dbReference type="NCBI Taxonomy" id="6550"/>
    <lineage>
        <taxon>Eukaryota</taxon>
        <taxon>Metazoa</taxon>
        <taxon>Spiralia</taxon>
        <taxon>Lophotrochozoa</taxon>
        <taxon>Mollusca</taxon>
        <taxon>Bivalvia</taxon>
        <taxon>Autobranchia</taxon>
        <taxon>Pteriomorphia</taxon>
        <taxon>Mytilida</taxon>
        <taxon>Mytiloidea</taxon>
        <taxon>Mytilidae</taxon>
        <taxon>Mytilinae</taxon>
        <taxon>Mytilus</taxon>
    </lineage>
</organism>
<sequence>MPRYLRNSRYNRIFLLIGIGALIFISFQLLSFKVLNSSAQKRAQNAINEFEDNDDDEVDDDSDLDEPSQFDKKMQKEQKAPEHLNLDPVVDVRGVNPDDIDLYRPNNEQMFTCLQSKKKIPFSEVNDDYCDCDDNTDEPGTSACDGKFYCKKQIPHQALIVLPSNRVNDGICDCCDGSDEWKKTPPPNGVIPSNRAKLSVKYAPCDDLCDKLIQTNKEDEKIQKMGKRLQLPYIKAAKHLPQKNDYGPDGIFYKLSLTCFNYKTKEYEYQVCPFQKITQDHFPGTAFSLGKVSTWSSRKNGRYLLRMEGGDTHLCPDGLGRMSIITFLCGLNDRVISLQEDEKCVYGIKFSTPAAC</sequence>